<keyword evidence="1" id="KW-1133">Transmembrane helix</keyword>
<sequence length="71" mass="8169">KRKILENFRAEIVRVVIVISALEIGIDILDIRLIIYVDEPRDFLDYAQESGRVEKNNLVSEAVIIAKEEKS</sequence>
<gene>
    <name evidence="3" type="ORF">B0J12DRAFT_587056</name>
</gene>
<feature type="transmembrane region" description="Helical" evidence="1">
    <location>
        <begin position="12"/>
        <end position="35"/>
    </location>
</feature>
<reference evidence="3 4" key="1">
    <citation type="journal article" date="2021" name="Nat. Commun.">
        <title>Genetic determinants of endophytism in the Arabidopsis root mycobiome.</title>
        <authorList>
            <person name="Mesny F."/>
            <person name="Miyauchi S."/>
            <person name="Thiergart T."/>
            <person name="Pickel B."/>
            <person name="Atanasova L."/>
            <person name="Karlsson M."/>
            <person name="Huettel B."/>
            <person name="Barry K.W."/>
            <person name="Haridas S."/>
            <person name="Chen C."/>
            <person name="Bauer D."/>
            <person name="Andreopoulos W."/>
            <person name="Pangilinan J."/>
            <person name="LaButti K."/>
            <person name="Riley R."/>
            <person name="Lipzen A."/>
            <person name="Clum A."/>
            <person name="Drula E."/>
            <person name="Henrissat B."/>
            <person name="Kohler A."/>
            <person name="Grigoriev I.V."/>
            <person name="Martin F.M."/>
            <person name="Hacquard S."/>
        </authorList>
    </citation>
    <scope>NUCLEOTIDE SEQUENCE [LARGE SCALE GENOMIC DNA]</scope>
    <source>
        <strain evidence="3 4">MPI-SDFR-AT-0080</strain>
    </source>
</reference>
<dbReference type="Gene3D" id="3.40.50.300">
    <property type="entry name" value="P-loop containing nucleotide triphosphate hydrolases"/>
    <property type="match status" value="1"/>
</dbReference>
<dbReference type="InterPro" id="IPR027417">
    <property type="entry name" value="P-loop_NTPase"/>
</dbReference>
<protein>
    <recommendedName>
        <fullName evidence="2">Helicase C-terminal domain-containing protein</fullName>
    </recommendedName>
</protein>
<organism evidence="3 4">
    <name type="scientific">Macrophomina phaseolina</name>
    <dbReference type="NCBI Taxonomy" id="35725"/>
    <lineage>
        <taxon>Eukaryota</taxon>
        <taxon>Fungi</taxon>
        <taxon>Dikarya</taxon>
        <taxon>Ascomycota</taxon>
        <taxon>Pezizomycotina</taxon>
        <taxon>Dothideomycetes</taxon>
        <taxon>Dothideomycetes incertae sedis</taxon>
        <taxon>Botryosphaeriales</taxon>
        <taxon>Botryosphaeriaceae</taxon>
        <taxon>Macrophomina</taxon>
    </lineage>
</organism>
<dbReference type="EMBL" id="JAGTJR010000098">
    <property type="protein sequence ID" value="KAH7010948.1"/>
    <property type="molecule type" value="Genomic_DNA"/>
</dbReference>
<proteinExistence type="predicted"/>
<feature type="domain" description="Helicase C-terminal" evidence="2">
    <location>
        <begin position="1"/>
        <end position="71"/>
    </location>
</feature>
<accession>A0ABQ8FQ74</accession>
<keyword evidence="1" id="KW-0472">Membrane</keyword>
<dbReference type="SUPFAM" id="SSF52540">
    <property type="entry name" value="P-loop containing nucleoside triphosphate hydrolases"/>
    <property type="match status" value="1"/>
</dbReference>
<dbReference type="Proteomes" id="UP000774617">
    <property type="component" value="Unassembled WGS sequence"/>
</dbReference>
<dbReference type="PROSITE" id="PS51194">
    <property type="entry name" value="HELICASE_CTER"/>
    <property type="match status" value="1"/>
</dbReference>
<name>A0ABQ8FQ74_9PEZI</name>
<dbReference type="Pfam" id="PF00271">
    <property type="entry name" value="Helicase_C"/>
    <property type="match status" value="1"/>
</dbReference>
<feature type="non-terminal residue" evidence="3">
    <location>
        <position position="1"/>
    </location>
</feature>
<evidence type="ECO:0000313" key="3">
    <source>
        <dbReference type="EMBL" id="KAH7010948.1"/>
    </source>
</evidence>
<evidence type="ECO:0000256" key="1">
    <source>
        <dbReference type="SAM" id="Phobius"/>
    </source>
</evidence>
<dbReference type="InterPro" id="IPR001650">
    <property type="entry name" value="Helicase_C-like"/>
</dbReference>
<evidence type="ECO:0000313" key="4">
    <source>
        <dbReference type="Proteomes" id="UP000774617"/>
    </source>
</evidence>
<keyword evidence="1" id="KW-0812">Transmembrane</keyword>
<keyword evidence="4" id="KW-1185">Reference proteome</keyword>
<evidence type="ECO:0000259" key="2">
    <source>
        <dbReference type="PROSITE" id="PS51194"/>
    </source>
</evidence>
<comment type="caution">
    <text evidence="3">The sequence shown here is derived from an EMBL/GenBank/DDBJ whole genome shotgun (WGS) entry which is preliminary data.</text>
</comment>